<evidence type="ECO:0000256" key="1">
    <source>
        <dbReference type="SAM" id="Phobius"/>
    </source>
</evidence>
<evidence type="ECO:0000313" key="3">
    <source>
        <dbReference type="Proteomes" id="UP000027265"/>
    </source>
</evidence>
<dbReference type="AlphaFoldDB" id="A0A067PW45"/>
<dbReference type="HOGENOM" id="CLU_2671413_0_0_1"/>
<proteinExistence type="predicted"/>
<organism evidence="2 3">
    <name type="scientific">Jaapia argillacea MUCL 33604</name>
    <dbReference type="NCBI Taxonomy" id="933084"/>
    <lineage>
        <taxon>Eukaryota</taxon>
        <taxon>Fungi</taxon>
        <taxon>Dikarya</taxon>
        <taxon>Basidiomycota</taxon>
        <taxon>Agaricomycotina</taxon>
        <taxon>Agaricomycetes</taxon>
        <taxon>Agaricomycetidae</taxon>
        <taxon>Jaapiales</taxon>
        <taxon>Jaapiaceae</taxon>
        <taxon>Jaapia</taxon>
    </lineage>
</organism>
<name>A0A067PW45_9AGAM</name>
<gene>
    <name evidence="2" type="ORF">JAAARDRAFT_33763</name>
</gene>
<keyword evidence="1" id="KW-1133">Transmembrane helix</keyword>
<feature type="transmembrane region" description="Helical" evidence="1">
    <location>
        <begin position="20"/>
        <end position="43"/>
    </location>
</feature>
<keyword evidence="1" id="KW-0472">Membrane</keyword>
<sequence>MVSIPLRQAQRPPFEHRGLIITTFRIFVVIFAPSTYSLTTLTYQPTPNSQHLKRMLHIRKSNLAFAVPPNFLMRL</sequence>
<keyword evidence="1" id="KW-0812">Transmembrane</keyword>
<keyword evidence="3" id="KW-1185">Reference proteome</keyword>
<evidence type="ECO:0000313" key="2">
    <source>
        <dbReference type="EMBL" id="KDQ59043.1"/>
    </source>
</evidence>
<dbReference type="Proteomes" id="UP000027265">
    <property type="component" value="Unassembled WGS sequence"/>
</dbReference>
<dbReference type="InParanoid" id="A0A067PW45"/>
<reference evidence="3" key="1">
    <citation type="journal article" date="2014" name="Proc. Natl. Acad. Sci. U.S.A.">
        <title>Extensive sampling of basidiomycete genomes demonstrates inadequacy of the white-rot/brown-rot paradigm for wood decay fungi.</title>
        <authorList>
            <person name="Riley R."/>
            <person name="Salamov A.A."/>
            <person name="Brown D.W."/>
            <person name="Nagy L.G."/>
            <person name="Floudas D."/>
            <person name="Held B.W."/>
            <person name="Levasseur A."/>
            <person name="Lombard V."/>
            <person name="Morin E."/>
            <person name="Otillar R."/>
            <person name="Lindquist E.A."/>
            <person name="Sun H."/>
            <person name="LaButti K.M."/>
            <person name="Schmutz J."/>
            <person name="Jabbour D."/>
            <person name="Luo H."/>
            <person name="Baker S.E."/>
            <person name="Pisabarro A.G."/>
            <person name="Walton J.D."/>
            <person name="Blanchette R.A."/>
            <person name="Henrissat B."/>
            <person name="Martin F."/>
            <person name="Cullen D."/>
            <person name="Hibbett D.S."/>
            <person name="Grigoriev I.V."/>
        </authorList>
    </citation>
    <scope>NUCLEOTIDE SEQUENCE [LARGE SCALE GENOMIC DNA]</scope>
    <source>
        <strain evidence="3">MUCL 33604</strain>
    </source>
</reference>
<accession>A0A067PW45</accession>
<dbReference type="EMBL" id="KL197716">
    <property type="protein sequence ID" value="KDQ59043.1"/>
    <property type="molecule type" value="Genomic_DNA"/>
</dbReference>
<protein>
    <submittedName>
        <fullName evidence="2">Uncharacterized protein</fullName>
    </submittedName>
</protein>